<keyword evidence="2" id="KW-1185">Reference proteome</keyword>
<reference evidence="1" key="2">
    <citation type="journal article" date="2022" name="New Phytol.">
        <title>Evolutionary transition to the ectomycorrhizal habit in the genomes of a hyperdiverse lineage of mushroom-forming fungi.</title>
        <authorList>
            <person name="Looney B."/>
            <person name="Miyauchi S."/>
            <person name="Morin E."/>
            <person name="Drula E."/>
            <person name="Courty P.E."/>
            <person name="Kohler A."/>
            <person name="Kuo A."/>
            <person name="LaButti K."/>
            <person name="Pangilinan J."/>
            <person name="Lipzen A."/>
            <person name="Riley R."/>
            <person name="Andreopoulos W."/>
            <person name="He G."/>
            <person name="Johnson J."/>
            <person name="Nolan M."/>
            <person name="Tritt A."/>
            <person name="Barry K.W."/>
            <person name="Grigoriev I.V."/>
            <person name="Nagy L.G."/>
            <person name="Hibbett D."/>
            <person name="Henrissat B."/>
            <person name="Matheny P.B."/>
            <person name="Labbe J."/>
            <person name="Martin F.M."/>
        </authorList>
    </citation>
    <scope>NUCLEOTIDE SEQUENCE</scope>
    <source>
        <strain evidence="1">FP105234-sp</strain>
    </source>
</reference>
<dbReference type="EMBL" id="MU276681">
    <property type="protein sequence ID" value="KAI0037870.1"/>
    <property type="molecule type" value="Genomic_DNA"/>
</dbReference>
<sequence>LQSGLLPATIMSTSAPPTAVPSTRSTLESRVTAALFSGTTVLSYCILLFLAALFGYSLTLLALPRCRHLPWARPCISGATLAITLACGAISFNLVPMAPRQSAPRSTAVCAPL</sequence>
<protein>
    <submittedName>
        <fullName evidence="1">Uncharacterized protein</fullName>
    </submittedName>
</protein>
<dbReference type="Proteomes" id="UP000814033">
    <property type="component" value="Unassembled WGS sequence"/>
</dbReference>
<evidence type="ECO:0000313" key="2">
    <source>
        <dbReference type="Proteomes" id="UP000814033"/>
    </source>
</evidence>
<comment type="caution">
    <text evidence="1">The sequence shown here is derived from an EMBL/GenBank/DDBJ whole genome shotgun (WGS) entry which is preliminary data.</text>
</comment>
<accession>A0ACB8R1D1</accession>
<feature type="non-terminal residue" evidence="1">
    <location>
        <position position="113"/>
    </location>
</feature>
<gene>
    <name evidence="1" type="ORF">FA95DRAFT_1568017</name>
</gene>
<proteinExistence type="predicted"/>
<organism evidence="1 2">
    <name type="scientific">Auriscalpium vulgare</name>
    <dbReference type="NCBI Taxonomy" id="40419"/>
    <lineage>
        <taxon>Eukaryota</taxon>
        <taxon>Fungi</taxon>
        <taxon>Dikarya</taxon>
        <taxon>Basidiomycota</taxon>
        <taxon>Agaricomycotina</taxon>
        <taxon>Agaricomycetes</taxon>
        <taxon>Russulales</taxon>
        <taxon>Auriscalpiaceae</taxon>
        <taxon>Auriscalpium</taxon>
    </lineage>
</organism>
<reference evidence="1" key="1">
    <citation type="submission" date="2021-02" db="EMBL/GenBank/DDBJ databases">
        <authorList>
            <consortium name="DOE Joint Genome Institute"/>
            <person name="Ahrendt S."/>
            <person name="Looney B.P."/>
            <person name="Miyauchi S."/>
            <person name="Morin E."/>
            <person name="Drula E."/>
            <person name="Courty P.E."/>
            <person name="Chicoki N."/>
            <person name="Fauchery L."/>
            <person name="Kohler A."/>
            <person name="Kuo A."/>
            <person name="Labutti K."/>
            <person name="Pangilinan J."/>
            <person name="Lipzen A."/>
            <person name="Riley R."/>
            <person name="Andreopoulos W."/>
            <person name="He G."/>
            <person name="Johnson J."/>
            <person name="Barry K.W."/>
            <person name="Grigoriev I.V."/>
            <person name="Nagy L."/>
            <person name="Hibbett D."/>
            <person name="Henrissat B."/>
            <person name="Matheny P.B."/>
            <person name="Labbe J."/>
            <person name="Martin F."/>
        </authorList>
    </citation>
    <scope>NUCLEOTIDE SEQUENCE</scope>
    <source>
        <strain evidence="1">FP105234-sp</strain>
    </source>
</reference>
<name>A0ACB8R1D1_9AGAM</name>
<feature type="non-terminal residue" evidence="1">
    <location>
        <position position="1"/>
    </location>
</feature>
<evidence type="ECO:0000313" key="1">
    <source>
        <dbReference type="EMBL" id="KAI0037870.1"/>
    </source>
</evidence>